<evidence type="ECO:0000256" key="6">
    <source>
        <dbReference type="SAM" id="Phobius"/>
    </source>
</evidence>
<accession>A0A9P6SSX4</accession>
<dbReference type="InterPro" id="IPR052786">
    <property type="entry name" value="Spore_wall_assembly"/>
</dbReference>
<evidence type="ECO:0000256" key="1">
    <source>
        <dbReference type="ARBA" id="ARBA00004141"/>
    </source>
</evidence>
<organism evidence="7 8">
    <name type="scientific">Entomortierella chlamydospora</name>
    <dbReference type="NCBI Taxonomy" id="101097"/>
    <lineage>
        <taxon>Eukaryota</taxon>
        <taxon>Fungi</taxon>
        <taxon>Fungi incertae sedis</taxon>
        <taxon>Mucoromycota</taxon>
        <taxon>Mortierellomycotina</taxon>
        <taxon>Mortierellomycetes</taxon>
        <taxon>Mortierellales</taxon>
        <taxon>Mortierellaceae</taxon>
        <taxon>Entomortierella</taxon>
    </lineage>
</organism>
<keyword evidence="8" id="KW-1185">Reference proteome</keyword>
<dbReference type="AlphaFoldDB" id="A0A9P6SSX4"/>
<evidence type="ECO:0000313" key="8">
    <source>
        <dbReference type="Proteomes" id="UP000703661"/>
    </source>
</evidence>
<sequence>MAPKAPWLYPVQGVAYFLSNPGLWPRVILPFIILLLATIALMVLAFVFLLPIQADFLVRHSWPHWLAYAAAVLFTLLEAALGSLITYLALMPFWEDALFDAVLRSRKLGYVVDSAHGDYRTCLNGVAASLYTILFQSIVLLFFQIVSLVLLLPLHVIPVAGTIIYCYLNGWVLSFSKRIHYDVELCKMRKYGWKHRNEFCEFGAVAVFLEMTPVLNLLFFWTNVVGTALWVADEIEEARRQDRLARSVAGQGHSGSHYVTFHPYDSALPGLPSEPLLGGHSYDSYGANSPQYQPPPYQVQQYNQQQQQQYQQQ</sequence>
<comment type="caution">
    <text evidence="7">The sequence shown here is derived from an EMBL/GenBank/DDBJ whole genome shotgun (WGS) entry which is preliminary data.</text>
</comment>
<reference evidence="7" key="1">
    <citation type="journal article" date="2020" name="Fungal Divers.">
        <title>Resolving the Mortierellaceae phylogeny through synthesis of multi-gene phylogenetics and phylogenomics.</title>
        <authorList>
            <person name="Vandepol N."/>
            <person name="Liber J."/>
            <person name="Desiro A."/>
            <person name="Na H."/>
            <person name="Kennedy M."/>
            <person name="Barry K."/>
            <person name="Grigoriev I.V."/>
            <person name="Miller A.N."/>
            <person name="O'Donnell K."/>
            <person name="Stajich J.E."/>
            <person name="Bonito G."/>
        </authorList>
    </citation>
    <scope>NUCLEOTIDE SEQUENCE</scope>
    <source>
        <strain evidence="7">NRRL 2769</strain>
    </source>
</reference>
<proteinExistence type="predicted"/>
<dbReference type="OrthoDB" id="10012223at2759"/>
<evidence type="ECO:0000256" key="3">
    <source>
        <dbReference type="ARBA" id="ARBA00022989"/>
    </source>
</evidence>
<keyword evidence="3 6" id="KW-1133">Transmembrane helix</keyword>
<keyword evidence="4 6" id="KW-0472">Membrane</keyword>
<comment type="subcellular location">
    <subcellularLocation>
        <location evidence="1">Membrane</location>
        <topology evidence="1">Multi-pass membrane protein</topology>
    </subcellularLocation>
</comment>
<evidence type="ECO:0000256" key="2">
    <source>
        <dbReference type="ARBA" id="ARBA00022692"/>
    </source>
</evidence>
<dbReference type="PANTHER" id="PTHR34292">
    <property type="entry name" value="OUTER SPORE WALL PROTEIN LDS1"/>
    <property type="match status" value="1"/>
</dbReference>
<protein>
    <submittedName>
        <fullName evidence="7">Uncharacterized protein</fullName>
    </submittedName>
</protein>
<feature type="compositionally biased region" description="Low complexity" evidence="5">
    <location>
        <begin position="298"/>
        <end position="313"/>
    </location>
</feature>
<feature type="transmembrane region" description="Helical" evidence="6">
    <location>
        <begin position="65"/>
        <end position="90"/>
    </location>
</feature>
<feature type="transmembrane region" description="Helical" evidence="6">
    <location>
        <begin position="138"/>
        <end position="168"/>
    </location>
</feature>
<keyword evidence="2 6" id="KW-0812">Transmembrane</keyword>
<evidence type="ECO:0000313" key="7">
    <source>
        <dbReference type="EMBL" id="KAF9997381.1"/>
    </source>
</evidence>
<feature type="transmembrane region" description="Helical" evidence="6">
    <location>
        <begin position="27"/>
        <end position="53"/>
    </location>
</feature>
<name>A0A9P6SSX4_9FUNG</name>
<evidence type="ECO:0000256" key="5">
    <source>
        <dbReference type="SAM" id="MobiDB-lite"/>
    </source>
</evidence>
<dbReference type="InterPro" id="IPR059112">
    <property type="entry name" value="CysZ/EI24"/>
</dbReference>
<feature type="transmembrane region" description="Helical" evidence="6">
    <location>
        <begin position="199"/>
        <end position="221"/>
    </location>
</feature>
<dbReference type="Proteomes" id="UP000703661">
    <property type="component" value="Unassembled WGS sequence"/>
</dbReference>
<dbReference type="EMBL" id="JAAAID010003523">
    <property type="protein sequence ID" value="KAF9997381.1"/>
    <property type="molecule type" value="Genomic_DNA"/>
</dbReference>
<feature type="region of interest" description="Disordered" evidence="5">
    <location>
        <begin position="283"/>
        <end position="313"/>
    </location>
</feature>
<dbReference type="Pfam" id="PF07264">
    <property type="entry name" value="EI24"/>
    <property type="match status" value="1"/>
</dbReference>
<dbReference type="PANTHER" id="PTHR34292:SF2">
    <property type="entry name" value="OUTER SPORE WALL PROTEIN LDS1"/>
    <property type="match status" value="1"/>
</dbReference>
<evidence type="ECO:0000256" key="4">
    <source>
        <dbReference type="ARBA" id="ARBA00023136"/>
    </source>
</evidence>
<gene>
    <name evidence="7" type="ORF">BGZ80_007021</name>
</gene>